<evidence type="ECO:0008006" key="17">
    <source>
        <dbReference type="Google" id="ProtNLM"/>
    </source>
</evidence>
<keyword evidence="6" id="KW-0732">Signal</keyword>
<keyword evidence="9 13" id="KW-1133">Transmembrane helix</keyword>
<dbReference type="PANTHER" id="PTHR12692">
    <property type="entry name" value="DOLICHYL-DIPHOSPHOOLIGOSACCHARIDE--PROTEIN GLYCOSYLTRANSFERASE-RELATED"/>
    <property type="match status" value="1"/>
</dbReference>
<comment type="caution">
    <text evidence="15">The sequence shown here is derived from an EMBL/GenBank/DDBJ whole genome shotgun (WGS) entry which is preliminary data.</text>
</comment>
<feature type="transmembrane region" description="Helical" evidence="13">
    <location>
        <begin position="161"/>
        <end position="180"/>
    </location>
</feature>
<dbReference type="EMBL" id="CAJNOV010000305">
    <property type="protein sequence ID" value="CAF1017511.1"/>
    <property type="molecule type" value="Genomic_DNA"/>
</dbReference>
<evidence type="ECO:0000256" key="8">
    <source>
        <dbReference type="ARBA" id="ARBA00022842"/>
    </source>
</evidence>
<comment type="pathway">
    <text evidence="12">Protein modification.</text>
</comment>
<evidence type="ECO:0000256" key="9">
    <source>
        <dbReference type="ARBA" id="ARBA00022989"/>
    </source>
</evidence>
<evidence type="ECO:0000256" key="12">
    <source>
        <dbReference type="ARBA" id="ARBA00043952"/>
    </source>
</evidence>
<comment type="function">
    <text evidence="1">Subunit of the oligosaccharyl transferase (OST) complex that catalyzes the initial transfer of a defined glycan (Glc(3)Man(9)GlcNAc(2) in eukaryotes) from the lipid carrier dolichol-pyrophosphate to an asparagine residue within an Asn-X-Ser/Thr consensus motif in nascent polypeptide chains, the first step in protein N-glycosylation. N-glycosylation occurs cotranslationally and the complex associates with the Sec61 complex at the channel-forming translocon complex that mediates protein translocation across the endoplasmic reticulum (ER). All subunits are required for a maximal enzyme activity.</text>
</comment>
<evidence type="ECO:0000256" key="2">
    <source>
        <dbReference type="ARBA" id="ARBA00004477"/>
    </source>
</evidence>
<keyword evidence="8" id="KW-0460">Magnesium</keyword>
<comment type="similarity">
    <text evidence="3">Belongs to the OST3/OST6 family.</text>
</comment>
<evidence type="ECO:0000256" key="3">
    <source>
        <dbReference type="ARBA" id="ARBA00009561"/>
    </source>
</evidence>
<gene>
    <name evidence="14" type="ORF">CJN711_LOCUS3141</name>
    <name evidence="15" type="ORF">KQP761_LOCUS28033</name>
</gene>
<evidence type="ECO:0000313" key="14">
    <source>
        <dbReference type="EMBL" id="CAF1017511.1"/>
    </source>
</evidence>
<evidence type="ECO:0000256" key="13">
    <source>
        <dbReference type="SAM" id="Phobius"/>
    </source>
</evidence>
<proteinExistence type="inferred from homology"/>
<evidence type="ECO:0000256" key="10">
    <source>
        <dbReference type="ARBA" id="ARBA00023136"/>
    </source>
</evidence>
<feature type="transmembrane region" description="Helical" evidence="13">
    <location>
        <begin position="252"/>
        <end position="270"/>
    </location>
</feature>
<evidence type="ECO:0000256" key="11">
    <source>
        <dbReference type="ARBA" id="ARBA00023157"/>
    </source>
</evidence>
<dbReference type="Gene3D" id="3.40.30.10">
    <property type="entry name" value="Glutaredoxin"/>
    <property type="match status" value="1"/>
</dbReference>
<dbReference type="InterPro" id="IPR036249">
    <property type="entry name" value="Thioredoxin-like_sf"/>
</dbReference>
<comment type="subcellular location">
    <subcellularLocation>
        <location evidence="2">Endoplasmic reticulum membrane</location>
        <topology evidence="2">Multi-pass membrane protein</topology>
    </subcellularLocation>
</comment>
<dbReference type="Proteomes" id="UP000663834">
    <property type="component" value="Unassembled WGS sequence"/>
</dbReference>
<evidence type="ECO:0000256" key="1">
    <source>
        <dbReference type="ARBA" id="ARBA00002791"/>
    </source>
</evidence>
<dbReference type="GO" id="GO:0015693">
    <property type="term" value="P:magnesium ion transport"/>
    <property type="evidence" value="ECO:0007669"/>
    <property type="project" value="UniProtKB-ARBA"/>
</dbReference>
<dbReference type="GO" id="GO:0008250">
    <property type="term" value="C:oligosaccharyltransferase complex"/>
    <property type="evidence" value="ECO:0007669"/>
    <property type="project" value="TreeGrafter"/>
</dbReference>
<protein>
    <recommendedName>
        <fullName evidence="17">Magnesium transporter protein 1</fullName>
    </recommendedName>
</protein>
<keyword evidence="4" id="KW-0813">Transport</keyword>
<evidence type="ECO:0000313" key="16">
    <source>
        <dbReference type="Proteomes" id="UP000663834"/>
    </source>
</evidence>
<dbReference type="OrthoDB" id="67566at2759"/>
<dbReference type="GO" id="GO:0018279">
    <property type="term" value="P:protein N-linked glycosylation via asparagine"/>
    <property type="evidence" value="ECO:0007669"/>
    <property type="project" value="TreeGrafter"/>
</dbReference>
<dbReference type="InterPro" id="IPR021149">
    <property type="entry name" value="OligosaccharylTrfase_OST3/OST6"/>
</dbReference>
<dbReference type="FunFam" id="3.40.30.10:FF:000009">
    <property type="entry name" value="Tumor suppressor candidate 3"/>
    <property type="match status" value="1"/>
</dbReference>
<dbReference type="EMBL" id="CAJNOW010015296">
    <property type="protein sequence ID" value="CAF1640787.1"/>
    <property type="molecule type" value="Genomic_DNA"/>
</dbReference>
<dbReference type="AlphaFoldDB" id="A0A816DS84"/>
<keyword evidence="7" id="KW-0256">Endoplasmic reticulum</keyword>
<organism evidence="15 16">
    <name type="scientific">Rotaria magnacalcarata</name>
    <dbReference type="NCBI Taxonomy" id="392030"/>
    <lineage>
        <taxon>Eukaryota</taxon>
        <taxon>Metazoa</taxon>
        <taxon>Spiralia</taxon>
        <taxon>Gnathifera</taxon>
        <taxon>Rotifera</taxon>
        <taxon>Eurotatoria</taxon>
        <taxon>Bdelloidea</taxon>
        <taxon>Philodinida</taxon>
        <taxon>Philodinidae</taxon>
        <taxon>Rotaria</taxon>
    </lineage>
</organism>
<evidence type="ECO:0000256" key="4">
    <source>
        <dbReference type="ARBA" id="ARBA00022448"/>
    </source>
</evidence>
<dbReference type="Proteomes" id="UP000663855">
    <property type="component" value="Unassembled WGS sequence"/>
</dbReference>
<name>A0A816DS84_9BILA</name>
<sequence length="316" mass="36767">MILKVLSKEDVLSEKVRQLTDLSLQRPLIRLNSERFKYYVTSQPRNYSVFVMLTALAPERKCGICQDAHNEYELVARSYRYSNAFSKSVFFAMVDFDEASDIFQSLKLNSAPVFIHFPPKMSPKKSDYMDIHRREFSAEQVAKWVHEISDIRIQLIRPPNYTQFLPIVLIITAIFLLFYIKRETPKIVYSPIIWGIITVGLVCYYISGQTWNRINKPPFTSQRKTDMGLFADDSNMQYVAETYISIFLNYKYLFLHFGVSIGIVLLNEAPNVKSRRGIRKSIMAFVGLVTVVVLFSLILSIFRSKYQGYPYSFLIK</sequence>
<keyword evidence="10 13" id="KW-0472">Membrane</keyword>
<evidence type="ECO:0000256" key="7">
    <source>
        <dbReference type="ARBA" id="ARBA00022824"/>
    </source>
</evidence>
<evidence type="ECO:0000256" key="6">
    <source>
        <dbReference type="ARBA" id="ARBA00022729"/>
    </source>
</evidence>
<keyword evidence="5 13" id="KW-0812">Transmembrane</keyword>
<evidence type="ECO:0000256" key="5">
    <source>
        <dbReference type="ARBA" id="ARBA00022692"/>
    </source>
</evidence>
<feature type="transmembrane region" description="Helical" evidence="13">
    <location>
        <begin position="282"/>
        <end position="302"/>
    </location>
</feature>
<evidence type="ECO:0000313" key="15">
    <source>
        <dbReference type="EMBL" id="CAF1640787.1"/>
    </source>
</evidence>
<reference evidence="15" key="1">
    <citation type="submission" date="2021-02" db="EMBL/GenBank/DDBJ databases">
        <authorList>
            <person name="Nowell W R."/>
        </authorList>
    </citation>
    <scope>NUCLEOTIDE SEQUENCE</scope>
</reference>
<accession>A0A816DS84</accession>
<dbReference type="SUPFAM" id="SSF52833">
    <property type="entry name" value="Thioredoxin-like"/>
    <property type="match status" value="1"/>
</dbReference>
<keyword evidence="11" id="KW-1015">Disulfide bond</keyword>
<dbReference type="Pfam" id="PF04756">
    <property type="entry name" value="OST3_OST6"/>
    <property type="match status" value="1"/>
</dbReference>
<feature type="transmembrane region" description="Helical" evidence="13">
    <location>
        <begin position="187"/>
        <end position="207"/>
    </location>
</feature>
<dbReference type="PANTHER" id="PTHR12692:SF0">
    <property type="entry name" value="GH11935P"/>
    <property type="match status" value="1"/>
</dbReference>